<dbReference type="NCBIfam" id="NF041023">
    <property type="entry name" value="PP0621_fam"/>
    <property type="match status" value="1"/>
</dbReference>
<dbReference type="EMBL" id="CP132507">
    <property type="protein sequence ID" value="WNO05931.1"/>
    <property type="molecule type" value="Genomic_DNA"/>
</dbReference>
<gene>
    <name evidence="1" type="ORF">RAN89_05750</name>
</gene>
<dbReference type="Proteomes" id="UP001302257">
    <property type="component" value="Chromosome"/>
</dbReference>
<name>A0ABZ0B209_9BURK</name>
<dbReference type="RefSeq" id="WP_313868655.1">
    <property type="nucleotide sequence ID" value="NZ_CP132507.1"/>
</dbReference>
<accession>A0ABZ0B209</accession>
<keyword evidence="2" id="KW-1185">Reference proteome</keyword>
<organism evidence="1 2">
    <name type="scientific">Rhodoferax mekongensis</name>
    <dbReference type="NCBI Taxonomy" id="3068341"/>
    <lineage>
        <taxon>Bacteria</taxon>
        <taxon>Pseudomonadati</taxon>
        <taxon>Pseudomonadota</taxon>
        <taxon>Betaproteobacteria</taxon>
        <taxon>Burkholderiales</taxon>
        <taxon>Comamonadaceae</taxon>
        <taxon>Rhodoferax</taxon>
    </lineage>
</organism>
<dbReference type="InterPro" id="IPR049708">
    <property type="entry name" value="PP0621-like"/>
</dbReference>
<protein>
    <submittedName>
        <fullName evidence="1">PP0621 family protein</fullName>
    </submittedName>
</protein>
<sequence length="76" mass="8410">MKYLVVLLIALVVLWRIRSKAQAPEAPPIQERAEAGPKTVEMHACTHCGLHMPFSDMVTGTRGRYCSAGHRALAEH</sequence>
<evidence type="ECO:0000313" key="2">
    <source>
        <dbReference type="Proteomes" id="UP001302257"/>
    </source>
</evidence>
<reference evidence="1 2" key="1">
    <citation type="submission" date="2023-08" db="EMBL/GenBank/DDBJ databases">
        <title>Rhodoferax potami sp. nov. and Rhodoferax mekongensis sp. nov., isolated from the Mekong River in Thailand.</title>
        <authorList>
            <person name="Kitikhun S."/>
            <person name="Charoenyingcharoen P."/>
            <person name="Siriarchawattana P."/>
            <person name="Likhitrattanapisal S."/>
            <person name="Nilsakha T."/>
            <person name="Chanpet A."/>
            <person name="Rattanawaree P."/>
            <person name="Ingsriswang S."/>
        </authorList>
    </citation>
    <scope>NUCLEOTIDE SEQUENCE [LARGE SCALE GENOMIC DNA]</scope>
    <source>
        <strain evidence="1 2">TBRC 17307</strain>
    </source>
</reference>
<proteinExistence type="predicted"/>
<evidence type="ECO:0000313" key="1">
    <source>
        <dbReference type="EMBL" id="WNO05931.1"/>
    </source>
</evidence>